<dbReference type="Proteomes" id="UP000189177">
    <property type="component" value="Unassembled WGS sequence"/>
</dbReference>
<evidence type="ECO:0000313" key="2">
    <source>
        <dbReference type="EMBL" id="OOC09636.1"/>
    </source>
</evidence>
<reference evidence="2 3" key="1">
    <citation type="submission" date="2017-02" db="EMBL/GenBank/DDBJ databases">
        <title>Genomic diversity within the haloalkaliphilic genus Thioalkalivibrio.</title>
        <authorList>
            <person name="Ahn A.-C."/>
            <person name="Meier-Kolthoff J."/>
            <person name="Overmars L."/>
            <person name="Richter M."/>
            <person name="Woyke T."/>
            <person name="Sorokin D.Y."/>
            <person name="Muyzer G."/>
        </authorList>
    </citation>
    <scope>NUCLEOTIDE SEQUENCE [LARGE SCALE GENOMIC DNA]</scope>
    <source>
        <strain evidence="2 3">HL17</strain>
    </source>
</reference>
<dbReference type="EMBL" id="MUZR01000041">
    <property type="protein sequence ID" value="OOC09636.1"/>
    <property type="molecule type" value="Genomic_DNA"/>
</dbReference>
<evidence type="ECO:0008006" key="4">
    <source>
        <dbReference type="Google" id="ProtNLM"/>
    </source>
</evidence>
<organism evidence="2 3">
    <name type="scientific">Thioalkalivibrio halophilus</name>
    <dbReference type="NCBI Taxonomy" id="252474"/>
    <lineage>
        <taxon>Bacteria</taxon>
        <taxon>Pseudomonadati</taxon>
        <taxon>Pseudomonadota</taxon>
        <taxon>Gammaproteobacteria</taxon>
        <taxon>Chromatiales</taxon>
        <taxon>Ectothiorhodospiraceae</taxon>
        <taxon>Thioalkalivibrio</taxon>
    </lineage>
</organism>
<dbReference type="InterPro" id="IPR007712">
    <property type="entry name" value="RelE/ParE_toxin"/>
</dbReference>
<dbReference type="AlphaFoldDB" id="A0A1V2ZX39"/>
<dbReference type="SUPFAM" id="SSF143011">
    <property type="entry name" value="RelE-like"/>
    <property type="match status" value="1"/>
</dbReference>
<gene>
    <name evidence="2" type="ORF">B1A74_09960</name>
</gene>
<name>A0A1V2ZX39_9GAMM</name>
<protein>
    <recommendedName>
        <fullName evidence="4">Addiction module toxin RelE</fullName>
    </recommendedName>
</protein>
<dbReference type="STRING" id="252474.B1A74_09960"/>
<evidence type="ECO:0000256" key="1">
    <source>
        <dbReference type="ARBA" id="ARBA00022649"/>
    </source>
</evidence>
<dbReference type="OrthoDB" id="5570653at2"/>
<dbReference type="InterPro" id="IPR035093">
    <property type="entry name" value="RelE/ParE_toxin_dom_sf"/>
</dbReference>
<sequence>MDDMDVRFTTKAIKELKKAGAASDLVLAKIRQYAAEPDSLANNVKALKGREEYRLRVGDYRVLFVILQDGTMTIMEVTAIRHRSKAYD</sequence>
<dbReference type="Pfam" id="PF05016">
    <property type="entry name" value="ParE_toxin"/>
    <property type="match status" value="1"/>
</dbReference>
<dbReference type="Gene3D" id="3.30.2310.20">
    <property type="entry name" value="RelE-like"/>
    <property type="match status" value="1"/>
</dbReference>
<comment type="caution">
    <text evidence="2">The sequence shown here is derived from an EMBL/GenBank/DDBJ whole genome shotgun (WGS) entry which is preliminary data.</text>
</comment>
<keyword evidence="3" id="KW-1185">Reference proteome</keyword>
<accession>A0A1V2ZX39</accession>
<proteinExistence type="predicted"/>
<keyword evidence="1" id="KW-1277">Toxin-antitoxin system</keyword>
<evidence type="ECO:0000313" key="3">
    <source>
        <dbReference type="Proteomes" id="UP000189177"/>
    </source>
</evidence>